<dbReference type="PANTHER" id="PTHR23422:SF9">
    <property type="entry name" value="ZN-DEPENDENT HYDROLASE"/>
    <property type="match status" value="1"/>
</dbReference>
<dbReference type="GO" id="GO:0046872">
    <property type="term" value="F:metal ion binding"/>
    <property type="evidence" value="ECO:0007669"/>
    <property type="project" value="UniProtKB-KW"/>
</dbReference>
<dbReference type="GO" id="GO:0008239">
    <property type="term" value="F:dipeptidyl-peptidase activity"/>
    <property type="evidence" value="ECO:0007669"/>
    <property type="project" value="TreeGrafter"/>
</dbReference>
<name>A0AAU9PFQ7_9ASTR</name>
<dbReference type="SUPFAM" id="SSF55811">
    <property type="entry name" value="Nudix"/>
    <property type="match status" value="1"/>
</dbReference>
<dbReference type="AlphaFoldDB" id="A0AAU9PFQ7"/>
<dbReference type="Pfam" id="PF00293">
    <property type="entry name" value="NUDIX"/>
    <property type="match status" value="1"/>
</dbReference>
<evidence type="ECO:0000256" key="1">
    <source>
        <dbReference type="ARBA" id="ARBA00022723"/>
    </source>
</evidence>
<gene>
    <name evidence="4" type="ORF">LVIROSA_LOCUS34393</name>
</gene>
<proteinExistence type="predicted"/>
<accession>A0AAU9PFQ7</accession>
<dbReference type="InterPro" id="IPR000086">
    <property type="entry name" value="NUDIX_hydrolase_dom"/>
</dbReference>
<dbReference type="InterPro" id="IPR015797">
    <property type="entry name" value="NUDIX_hydrolase-like_dom_sf"/>
</dbReference>
<dbReference type="GO" id="GO:0005737">
    <property type="term" value="C:cytoplasm"/>
    <property type="evidence" value="ECO:0007669"/>
    <property type="project" value="TreeGrafter"/>
</dbReference>
<dbReference type="PROSITE" id="PS51462">
    <property type="entry name" value="NUDIX"/>
    <property type="match status" value="1"/>
</dbReference>
<dbReference type="Gene3D" id="3.90.79.10">
    <property type="entry name" value="Nucleoside Triphosphate Pyrophosphohydrolase"/>
    <property type="match status" value="1"/>
</dbReference>
<feature type="domain" description="Nudix hydrolase" evidence="3">
    <location>
        <begin position="96"/>
        <end position="238"/>
    </location>
</feature>
<comment type="caution">
    <text evidence="4">The sequence shown here is derived from an EMBL/GenBank/DDBJ whole genome shotgun (WGS) entry which is preliminary data.</text>
</comment>
<evidence type="ECO:0000313" key="4">
    <source>
        <dbReference type="EMBL" id="CAH1448872.1"/>
    </source>
</evidence>
<protein>
    <recommendedName>
        <fullName evidence="3">Nudix hydrolase domain-containing protein</fullName>
    </recommendedName>
</protein>
<keyword evidence="1" id="KW-0479">Metal-binding</keyword>
<reference evidence="4 5" key="1">
    <citation type="submission" date="2022-01" db="EMBL/GenBank/DDBJ databases">
        <authorList>
            <person name="Xiong W."/>
            <person name="Schranz E."/>
        </authorList>
    </citation>
    <scope>NUCLEOTIDE SEQUENCE [LARGE SCALE GENOMIC DNA]</scope>
</reference>
<dbReference type="InterPro" id="IPR039461">
    <property type="entry name" value="Peptidase_M49"/>
</dbReference>
<dbReference type="CDD" id="cd04692">
    <property type="entry name" value="NUDIX_Hydrolase"/>
    <property type="match status" value="1"/>
</dbReference>
<dbReference type="EMBL" id="CAKMRJ010005634">
    <property type="protein sequence ID" value="CAH1448872.1"/>
    <property type="molecule type" value="Genomic_DNA"/>
</dbReference>
<keyword evidence="2" id="KW-0378">Hydrolase</keyword>
<dbReference type="PANTHER" id="PTHR23422">
    <property type="entry name" value="DIPEPTIDYL PEPTIDASE III-RELATED"/>
    <property type="match status" value="1"/>
</dbReference>
<evidence type="ECO:0000259" key="3">
    <source>
        <dbReference type="PROSITE" id="PS51462"/>
    </source>
</evidence>
<sequence>MNYPESGKPRPYLSLSLSLIPPPTVTSPPKTTLAHVLPQRHYLLSPLIWQLESIPRMDLMSIIRKRLIISKLPWITSIFSVQLCSIPKGAVQRDGDYHRAVHVWFFAESTQELLLQRRADCKDSWPGLWDISSAGHISVGDSSLITVRRELQEELGLTLPNDAFELLFVFLQQSVTNNGNFINNEFDDVDLVTTVSPIPLEAFTLPESEVSVVKYISIEEYKQALAKEDPKYVPYSLEGQYGQLFDIIMKRYHCNVEAPSLDLQKKINRYAPMSLTAELTGLTKEDKEALVLLIHAARMMDDIFHQQVLFSNPSLRDWLKGNAHKSHFDKLKWSYYSVNKSPWSCLDENEAFLTTADSAIRLLPESTKSIPGWNGIEYKAAFSMKKPSGANFYPSYMDKMVTMLQGYLTLEL</sequence>
<dbReference type="Proteomes" id="UP001157418">
    <property type="component" value="Unassembled WGS sequence"/>
</dbReference>
<keyword evidence="5" id="KW-1185">Reference proteome</keyword>
<evidence type="ECO:0000256" key="2">
    <source>
        <dbReference type="ARBA" id="ARBA00022801"/>
    </source>
</evidence>
<organism evidence="4 5">
    <name type="scientific">Lactuca virosa</name>
    <dbReference type="NCBI Taxonomy" id="75947"/>
    <lineage>
        <taxon>Eukaryota</taxon>
        <taxon>Viridiplantae</taxon>
        <taxon>Streptophyta</taxon>
        <taxon>Embryophyta</taxon>
        <taxon>Tracheophyta</taxon>
        <taxon>Spermatophyta</taxon>
        <taxon>Magnoliopsida</taxon>
        <taxon>eudicotyledons</taxon>
        <taxon>Gunneridae</taxon>
        <taxon>Pentapetalae</taxon>
        <taxon>asterids</taxon>
        <taxon>campanulids</taxon>
        <taxon>Asterales</taxon>
        <taxon>Asteraceae</taxon>
        <taxon>Cichorioideae</taxon>
        <taxon>Cichorieae</taxon>
        <taxon>Lactucinae</taxon>
        <taxon>Lactuca</taxon>
    </lineage>
</organism>
<evidence type="ECO:0000313" key="5">
    <source>
        <dbReference type="Proteomes" id="UP001157418"/>
    </source>
</evidence>